<keyword evidence="3" id="KW-1185">Reference proteome</keyword>
<dbReference type="AlphaFoldDB" id="A0A4Y7JWT1"/>
<proteinExistence type="predicted"/>
<accession>A0A4Y7JWT1</accession>
<gene>
    <name evidence="2" type="ORF">C5167_008209</name>
</gene>
<dbReference type="Gramene" id="RZC64510">
    <property type="protein sequence ID" value="RZC64510"/>
    <property type="gene ID" value="C5167_008209"/>
</dbReference>
<protein>
    <recommendedName>
        <fullName evidence="1">Bulb-type lectin domain-containing protein</fullName>
    </recommendedName>
</protein>
<evidence type="ECO:0000313" key="2">
    <source>
        <dbReference type="EMBL" id="RZC64510.1"/>
    </source>
</evidence>
<dbReference type="InterPro" id="IPR036426">
    <property type="entry name" value="Bulb-type_lectin_dom_sf"/>
</dbReference>
<dbReference type="EMBL" id="CM010720">
    <property type="protein sequence ID" value="RZC64510.1"/>
    <property type="molecule type" value="Genomic_DNA"/>
</dbReference>
<dbReference type="PROSITE" id="PS50927">
    <property type="entry name" value="BULB_LECTIN"/>
    <property type="match status" value="1"/>
</dbReference>
<evidence type="ECO:0000259" key="1">
    <source>
        <dbReference type="PROSITE" id="PS50927"/>
    </source>
</evidence>
<reference evidence="2 3" key="1">
    <citation type="journal article" date="2018" name="Science">
        <title>The opium poppy genome and morphinan production.</title>
        <authorList>
            <person name="Guo L."/>
            <person name="Winzer T."/>
            <person name="Yang X."/>
            <person name="Li Y."/>
            <person name="Ning Z."/>
            <person name="He Z."/>
            <person name="Teodor R."/>
            <person name="Lu Y."/>
            <person name="Bowser T.A."/>
            <person name="Graham I.A."/>
            <person name="Ye K."/>
        </authorList>
    </citation>
    <scope>NUCLEOTIDE SEQUENCE [LARGE SCALE GENOMIC DNA]</scope>
    <source>
        <strain evidence="3">cv. HN1</strain>
        <tissue evidence="2">Leaves</tissue>
    </source>
</reference>
<name>A0A4Y7JWT1_PAPSO</name>
<feature type="domain" description="Bulb-type lectin" evidence="1">
    <location>
        <begin position="1"/>
        <end position="88"/>
    </location>
</feature>
<sequence length="88" mass="10229">MKQNKQWSPGQYVVGIWFVKSPRQTQVWTANHNDLPLRKPSSIHFTDEGKLMLRRMPDNKEKPLVPDIQEPVSYAEMHDDGNFVLHGS</sequence>
<organism evidence="2 3">
    <name type="scientific">Papaver somniferum</name>
    <name type="common">Opium poppy</name>
    <dbReference type="NCBI Taxonomy" id="3469"/>
    <lineage>
        <taxon>Eukaryota</taxon>
        <taxon>Viridiplantae</taxon>
        <taxon>Streptophyta</taxon>
        <taxon>Embryophyta</taxon>
        <taxon>Tracheophyta</taxon>
        <taxon>Spermatophyta</taxon>
        <taxon>Magnoliopsida</taxon>
        <taxon>Ranunculales</taxon>
        <taxon>Papaveraceae</taxon>
        <taxon>Papaveroideae</taxon>
        <taxon>Papaver</taxon>
    </lineage>
</organism>
<evidence type="ECO:0000313" key="3">
    <source>
        <dbReference type="Proteomes" id="UP000316621"/>
    </source>
</evidence>
<dbReference type="InterPro" id="IPR001480">
    <property type="entry name" value="Bulb-type_lectin_dom"/>
</dbReference>
<dbReference type="Proteomes" id="UP000316621">
    <property type="component" value="Chromosome 6"/>
</dbReference>
<dbReference type="SUPFAM" id="SSF51110">
    <property type="entry name" value="alpha-D-mannose-specific plant lectins"/>
    <property type="match status" value="1"/>
</dbReference>